<dbReference type="PANTHER" id="PTHR19354:SF2">
    <property type="entry name" value="LEUCINE-RICH REPEAT-CONTAINING PROTEIN DDB_G0290503"/>
    <property type="match status" value="1"/>
</dbReference>
<evidence type="ECO:0000313" key="6">
    <source>
        <dbReference type="Proteomes" id="UP000593567"/>
    </source>
</evidence>
<gene>
    <name evidence="5" type="ORF">EB796_017788</name>
</gene>
<dbReference type="EMBL" id="VXIV02002650">
    <property type="protein sequence ID" value="KAF6023901.1"/>
    <property type="molecule type" value="Genomic_DNA"/>
</dbReference>
<dbReference type="AlphaFoldDB" id="A0A7J7JE67"/>
<dbReference type="Proteomes" id="UP000593567">
    <property type="component" value="Unassembled WGS sequence"/>
</dbReference>
<dbReference type="PANTHER" id="PTHR19354">
    <property type="entry name" value="ZIPPER PUTATIVE TUMOR SUPPRESSOR 2 HOMOLOG-LIKE PROTEIN-RELATED"/>
    <property type="match status" value="1"/>
</dbReference>
<evidence type="ECO:0000313" key="5">
    <source>
        <dbReference type="EMBL" id="KAF6023901.1"/>
    </source>
</evidence>
<evidence type="ECO:0000256" key="1">
    <source>
        <dbReference type="ARBA" id="ARBA00004496"/>
    </source>
</evidence>
<evidence type="ECO:0000256" key="2">
    <source>
        <dbReference type="ARBA" id="ARBA00022490"/>
    </source>
</evidence>
<sequence length="391" mass="45980">MPNTGHLLNFTSFKLENAGRAVVRPIAFKPVVKSSSNSYSSHSPETYTYEKPHIDDGYVSQESRSCSHNGTMRDCYIYETPLDSFESSHPREQKVPECYQVTPSPTDIGAAHYEQLLLEKEKELTILRQTMETNEKAIFQVSEERRINWESQMKDVTTEYHRRLRLQQDRAAKVEKEMQTQIEKLKQDNQRLSSEREQLLSLKDNNFQAQEQLKSLHLRNDELSSQLTGLTREKELIRAKEQGKIEQVQNLEELVTVIKAENMNLNNELDEKCRILKKYEKQQEPGNEETQKLEKMLTEQSLAIEAERDQFNHDRELWEQEKKKVLQYQKQLQSNYIQMCRRNSELEGYISQGRPLNNNFTVEKQTPYRHLKPQEKTSFKAQLESTPESLC</sequence>
<reference evidence="5" key="1">
    <citation type="submission" date="2020-06" db="EMBL/GenBank/DDBJ databases">
        <title>Draft genome of Bugula neritina, a colonial animal packing powerful symbionts and potential medicines.</title>
        <authorList>
            <person name="Rayko M."/>
        </authorList>
    </citation>
    <scope>NUCLEOTIDE SEQUENCE [LARGE SCALE GENOMIC DNA]</scope>
    <source>
        <strain evidence="5">Kwan_BN1</strain>
    </source>
</reference>
<accession>A0A7J7JE67</accession>
<dbReference type="OrthoDB" id="10030037at2759"/>
<organism evidence="5 6">
    <name type="scientific">Bugula neritina</name>
    <name type="common">Brown bryozoan</name>
    <name type="synonym">Sertularia neritina</name>
    <dbReference type="NCBI Taxonomy" id="10212"/>
    <lineage>
        <taxon>Eukaryota</taxon>
        <taxon>Metazoa</taxon>
        <taxon>Spiralia</taxon>
        <taxon>Lophotrochozoa</taxon>
        <taxon>Bryozoa</taxon>
        <taxon>Gymnolaemata</taxon>
        <taxon>Cheilostomatida</taxon>
        <taxon>Flustrina</taxon>
        <taxon>Buguloidea</taxon>
        <taxon>Bugulidae</taxon>
        <taxon>Bugula</taxon>
    </lineage>
</organism>
<dbReference type="GO" id="GO:0005737">
    <property type="term" value="C:cytoplasm"/>
    <property type="evidence" value="ECO:0007669"/>
    <property type="project" value="UniProtKB-SubCell"/>
</dbReference>
<feature type="coiled-coil region" evidence="4">
    <location>
        <begin position="164"/>
        <end position="282"/>
    </location>
</feature>
<protein>
    <submittedName>
        <fullName evidence="5">Uncharacterized protein</fullName>
    </submittedName>
</protein>
<dbReference type="Pfam" id="PF06818">
    <property type="entry name" value="Fez1"/>
    <property type="match status" value="1"/>
</dbReference>
<evidence type="ECO:0000256" key="3">
    <source>
        <dbReference type="ARBA" id="ARBA00023054"/>
    </source>
</evidence>
<evidence type="ECO:0000256" key="4">
    <source>
        <dbReference type="SAM" id="Coils"/>
    </source>
</evidence>
<keyword evidence="3 4" id="KW-0175">Coiled coil</keyword>
<comment type="caution">
    <text evidence="5">The sequence shown here is derived from an EMBL/GenBank/DDBJ whole genome shotgun (WGS) entry which is preliminary data.</text>
</comment>
<name>A0A7J7JE67_BUGNE</name>
<dbReference type="InterPro" id="IPR045329">
    <property type="entry name" value="LZTS"/>
</dbReference>
<comment type="subcellular location">
    <subcellularLocation>
        <location evidence="1">Cytoplasm</location>
    </subcellularLocation>
</comment>
<keyword evidence="6" id="KW-1185">Reference proteome</keyword>
<proteinExistence type="predicted"/>
<keyword evidence="2" id="KW-0963">Cytoplasm</keyword>